<comment type="similarity">
    <text evidence="2 6">Belongs to the phosphorylase b kinase regulatory chain family.</text>
</comment>
<evidence type="ECO:0000313" key="11">
    <source>
        <dbReference type="Proteomes" id="UP000014760"/>
    </source>
</evidence>
<evidence type="ECO:0000256" key="6">
    <source>
        <dbReference type="RuleBase" id="RU364123"/>
    </source>
</evidence>
<feature type="domain" description="GH15-like" evidence="7">
    <location>
        <begin position="16"/>
        <end position="824"/>
    </location>
</feature>
<keyword evidence="11" id="KW-1185">Reference proteome</keyword>
<evidence type="ECO:0000259" key="7">
    <source>
        <dbReference type="Pfam" id="PF00723"/>
    </source>
</evidence>
<organism evidence="9">
    <name type="scientific">Capitella teleta</name>
    <name type="common">Polychaete worm</name>
    <dbReference type="NCBI Taxonomy" id="283909"/>
    <lineage>
        <taxon>Eukaryota</taxon>
        <taxon>Metazoa</taxon>
        <taxon>Spiralia</taxon>
        <taxon>Lophotrochozoa</taxon>
        <taxon>Annelida</taxon>
        <taxon>Polychaeta</taxon>
        <taxon>Sedentaria</taxon>
        <taxon>Scolecida</taxon>
        <taxon>Capitellidae</taxon>
        <taxon>Capitella</taxon>
    </lineage>
</organism>
<evidence type="ECO:0000259" key="8">
    <source>
        <dbReference type="Pfam" id="PF19292"/>
    </source>
</evidence>
<reference evidence="10" key="3">
    <citation type="submission" date="2015-06" db="UniProtKB">
        <authorList>
            <consortium name="EnsemblMetazoa"/>
        </authorList>
    </citation>
    <scope>IDENTIFICATION</scope>
</reference>
<dbReference type="GO" id="GO:0005516">
    <property type="term" value="F:calmodulin binding"/>
    <property type="evidence" value="ECO:0007669"/>
    <property type="project" value="UniProtKB-KW"/>
</dbReference>
<reference evidence="9 11" key="2">
    <citation type="journal article" date="2013" name="Nature">
        <title>Insights into bilaterian evolution from three spiralian genomes.</title>
        <authorList>
            <person name="Simakov O."/>
            <person name="Marletaz F."/>
            <person name="Cho S.J."/>
            <person name="Edsinger-Gonzales E."/>
            <person name="Havlak P."/>
            <person name="Hellsten U."/>
            <person name="Kuo D.H."/>
            <person name="Larsson T."/>
            <person name="Lv J."/>
            <person name="Arendt D."/>
            <person name="Savage R."/>
            <person name="Osoegawa K."/>
            <person name="de Jong P."/>
            <person name="Grimwood J."/>
            <person name="Chapman J.A."/>
            <person name="Shapiro H."/>
            <person name="Aerts A."/>
            <person name="Otillar R.P."/>
            <person name="Terry A.Y."/>
            <person name="Boore J.L."/>
            <person name="Grigoriev I.V."/>
            <person name="Lindberg D.R."/>
            <person name="Seaver E.C."/>
            <person name="Weisblat D.A."/>
            <person name="Putnam N.H."/>
            <person name="Rokhsar D.S."/>
        </authorList>
    </citation>
    <scope>NUCLEOTIDE SEQUENCE</scope>
    <source>
        <strain evidence="9 11">I ESC-2004</strain>
    </source>
</reference>
<dbReference type="OrthoDB" id="5971574at2759"/>
<feature type="domain" description="Phosphorylase b kinase regulatory subunit alpha/beta C-terminal" evidence="8">
    <location>
        <begin position="875"/>
        <end position="1034"/>
    </location>
</feature>
<dbReference type="GO" id="GO:0005886">
    <property type="term" value="C:plasma membrane"/>
    <property type="evidence" value="ECO:0007669"/>
    <property type="project" value="UniProtKB-SubCell"/>
</dbReference>
<keyword evidence="3 6" id="KW-0321">Glycogen metabolism</keyword>
<dbReference type="Pfam" id="PF19292">
    <property type="entry name" value="KPBB_C"/>
    <property type="match status" value="1"/>
</dbReference>
<gene>
    <name evidence="9" type="ORF">CAPTEDRAFT_4204</name>
</gene>
<dbReference type="Proteomes" id="UP000014760">
    <property type="component" value="Unassembled WGS sequence"/>
</dbReference>
<dbReference type="Pfam" id="PF00723">
    <property type="entry name" value="Glyco_hydro_15"/>
    <property type="match status" value="1"/>
</dbReference>
<dbReference type="EMBL" id="KB308724">
    <property type="protein sequence ID" value="ELT96852.1"/>
    <property type="molecule type" value="Genomic_DNA"/>
</dbReference>
<proteinExistence type="inferred from homology"/>
<dbReference type="EMBL" id="AMQN01000244">
    <property type="status" value="NOT_ANNOTATED_CDS"/>
    <property type="molecule type" value="Genomic_DNA"/>
</dbReference>
<evidence type="ECO:0000313" key="9">
    <source>
        <dbReference type="EMBL" id="ELT96852.1"/>
    </source>
</evidence>
<keyword evidence="4 6" id="KW-0112">Calmodulin-binding</keyword>
<evidence type="ECO:0000256" key="5">
    <source>
        <dbReference type="ARBA" id="ARBA00023277"/>
    </source>
</evidence>
<evidence type="ECO:0000256" key="1">
    <source>
        <dbReference type="ARBA" id="ARBA00005131"/>
    </source>
</evidence>
<comment type="subcellular location">
    <subcellularLocation>
        <location evidence="6">Cell membrane</location>
        <topology evidence="6">Lipid-anchor</topology>
        <orientation evidence="6">Cytoplasmic side</orientation>
    </subcellularLocation>
</comment>
<dbReference type="FunCoup" id="R7TTD0">
    <property type="interactions" value="183"/>
</dbReference>
<dbReference type="UniPathway" id="UPA00163"/>
<dbReference type="Gene3D" id="1.50.10.10">
    <property type="match status" value="1"/>
</dbReference>
<dbReference type="SUPFAM" id="SSF48208">
    <property type="entry name" value="Six-hairpin glycosidases"/>
    <property type="match status" value="1"/>
</dbReference>
<dbReference type="InterPro" id="IPR045583">
    <property type="entry name" value="KPBA/B_C"/>
</dbReference>
<keyword evidence="6" id="KW-0449">Lipoprotein</keyword>
<keyword evidence="5 6" id="KW-0119">Carbohydrate metabolism</keyword>
<comment type="pathway">
    <text evidence="1 6">Glycan biosynthesis; glycogen metabolism.</text>
</comment>
<evidence type="ECO:0000313" key="10">
    <source>
        <dbReference type="EnsemblMetazoa" id="CapteP4204"/>
    </source>
</evidence>
<keyword evidence="6" id="KW-0636">Prenylation</keyword>
<accession>R7TTD0</accession>
<dbReference type="HOGENOM" id="CLU_004177_0_1_1"/>
<comment type="function">
    <text evidence="6">Phosphorylase b kinase catalyzes the phosphorylation of serine in certain substrates, including troponin I.</text>
</comment>
<dbReference type="PANTHER" id="PTHR10749:SF8">
    <property type="entry name" value="PHOSPHORYLASE B KINASE REGULATORY SUBUNIT BETA"/>
    <property type="match status" value="1"/>
</dbReference>
<evidence type="ECO:0000256" key="4">
    <source>
        <dbReference type="ARBA" id="ARBA00022860"/>
    </source>
</evidence>
<dbReference type="PANTHER" id="PTHR10749">
    <property type="entry name" value="PHOSPHORYLASE B KINASE REGULATORY SUBUNIT"/>
    <property type="match status" value="1"/>
</dbReference>
<dbReference type="AlphaFoldDB" id="R7TTD0"/>
<dbReference type="GO" id="GO:0005964">
    <property type="term" value="C:phosphorylase kinase complex"/>
    <property type="evidence" value="ECO:0007669"/>
    <property type="project" value="TreeGrafter"/>
</dbReference>
<keyword evidence="6" id="KW-0472">Membrane</keyword>
<keyword evidence="6" id="KW-1003">Cell membrane</keyword>
<reference evidence="11" key="1">
    <citation type="submission" date="2012-12" db="EMBL/GenBank/DDBJ databases">
        <authorList>
            <person name="Hellsten U."/>
            <person name="Grimwood J."/>
            <person name="Chapman J.A."/>
            <person name="Shapiro H."/>
            <person name="Aerts A."/>
            <person name="Otillar R.P."/>
            <person name="Terry A.Y."/>
            <person name="Boore J.L."/>
            <person name="Simakov O."/>
            <person name="Marletaz F."/>
            <person name="Cho S.-J."/>
            <person name="Edsinger-Gonzales E."/>
            <person name="Havlak P."/>
            <person name="Kuo D.-H."/>
            <person name="Larsson T."/>
            <person name="Lv J."/>
            <person name="Arendt D."/>
            <person name="Savage R."/>
            <person name="Osoegawa K."/>
            <person name="de Jong P."/>
            <person name="Lindberg D.R."/>
            <person name="Seaver E.C."/>
            <person name="Weisblat D.A."/>
            <person name="Putnam N.H."/>
            <person name="Grigoriev I.V."/>
            <person name="Rokhsar D.S."/>
        </authorList>
    </citation>
    <scope>NUCLEOTIDE SEQUENCE</scope>
    <source>
        <strain evidence="11">I ESC-2004</strain>
    </source>
</reference>
<dbReference type="InterPro" id="IPR012341">
    <property type="entry name" value="6hp_glycosidase-like_sf"/>
</dbReference>
<dbReference type="InterPro" id="IPR008734">
    <property type="entry name" value="PHK_A/B_su"/>
</dbReference>
<evidence type="ECO:0000256" key="2">
    <source>
        <dbReference type="ARBA" id="ARBA00007128"/>
    </source>
</evidence>
<sequence length="1048" mass="119931">MKKRSRSSALTISKWVKRQILRYQSPTTGLFPCDLSHPSPSEAHVRDSLYCAACVWALSSAYKRIDDDKGRTHELSQSAVKCMRGILACWMRQADKVEKFKQSQSTKNALHSKFYLVTGDPVHKDDEYEHLQIDCVALYLIFLVQMIQSGLQIIFTTDEVNFVQNLVFYVERAYRTPDYGMWERGSSYNNGVTEMHASSIGMAKAALEAVNGSNMFGGSGTNYSVVFIDIDAHYRNRMTFDTMLPRESASKNTDASLISAVSWPAFGIHEEALMNRTLEKVQRKLRGRYGFKRFLRDGAYTEAEDKNRKYYRQGETNTFDGIECEWPLFCCYFIIDSVYKGDQEKVEYWQNELKPLLKPSVDGDVLPRYYYVAKEDLEAEKAHPGSQERHPSSEGENNNFFLWGQSVYIISQLLVDNLLTKHELDPVRRYLPASKRPKGSKRYSAFQSSPTDLVIQVTLIAESVRLQQMLATYGIQTQTPHQIEPIQIWPPSELVKAYEQLGVNEKLGLKGRPPRPIGGLGTAKIYRACGETFLCYPLLFEVSDFYLSQDMQFVIDDIKSDLKFLGKCWKLAGRPTFCMLIREDNLRGHSARYIFDLLAQFKRGDCDGIKIRLGRLQEFISSACIEHLDFLSLDFTDDTAFHPFMEKDMGKQFRSLTDIPQMARVEESASTDLWDDPQECENSYAQVQMLQVLLNREGLYFRVHNVTVEEKLEKISLRAGTRRQWAVVRYAASLLGKVVDSLAPSITAILVRGKQVTLGAFGHEEEVIDKPISPDDIRNILYTRCYPFDVVQAVLQQELVLSIGRVITTNPELFNGILKIRIGWIVQAMQLELNYRSELHPGADSPTLKEVAYLSPTEIKRLLLHVLTPMTEQHDDRSVIWNRQLSGALNRVPQNFYDRMWTVLERTPAGLKVSGYHLPQQPTLSDMTEYELNFSLLVELMLSKIADPAYRQIIVEAFMVVATLLDRNPELSFSKPVDMDKIVNEAFEMFQKDRSQREEEEKQDSMNSFYNSPANLKHGTTSYIARAALNLLLEGEINRTQDLSCVLS</sequence>
<dbReference type="InterPro" id="IPR008928">
    <property type="entry name" value="6-hairpin_glycosidase_sf"/>
</dbReference>
<dbReference type="OMA" id="CWIKQAH"/>
<dbReference type="STRING" id="283909.R7TTD0"/>
<dbReference type="GO" id="GO:0005977">
    <property type="term" value="P:glycogen metabolic process"/>
    <property type="evidence" value="ECO:0007669"/>
    <property type="project" value="UniProtKB-UniPathway"/>
</dbReference>
<dbReference type="EnsemblMetazoa" id="CapteT4204">
    <property type="protein sequence ID" value="CapteP4204"/>
    <property type="gene ID" value="CapteG4204"/>
</dbReference>
<evidence type="ECO:0000256" key="3">
    <source>
        <dbReference type="ARBA" id="ARBA00022600"/>
    </source>
</evidence>
<protein>
    <recommendedName>
        <fullName evidence="6">Phosphorylase b kinase regulatory subunit</fullName>
    </recommendedName>
</protein>
<name>R7TTD0_CAPTE</name>
<dbReference type="InterPro" id="IPR011613">
    <property type="entry name" value="GH15-like"/>
</dbReference>